<sequence length="136" mass="15385">MTWRFVEGTNPPRYPQGNVMPRVTEEQVHNVYTSIDPDVLGHVKYIGLRSSLDDRQVIIYRNFCDDLSAQFLDVLLTDNSPENLPIENSIRAIFVHELSEPSDPVEFFSASVANVEAEFPGIKWFGGTDEVLIDGQ</sequence>
<dbReference type="EMBL" id="BJNY01000004">
    <property type="protein sequence ID" value="GED05272.1"/>
    <property type="molecule type" value="Genomic_DNA"/>
</dbReference>
<dbReference type="AlphaFoldDB" id="A0A4Y4DJ28"/>
<organism evidence="1 2">
    <name type="scientific">Glutamicibacter uratoxydans</name>
    <name type="common">Arthrobacter uratoxydans</name>
    <dbReference type="NCBI Taxonomy" id="43667"/>
    <lineage>
        <taxon>Bacteria</taxon>
        <taxon>Bacillati</taxon>
        <taxon>Actinomycetota</taxon>
        <taxon>Actinomycetes</taxon>
        <taxon>Micrococcales</taxon>
        <taxon>Micrococcaceae</taxon>
        <taxon>Glutamicibacter</taxon>
    </lineage>
</organism>
<name>A0A4Y4DJ28_GLUUR</name>
<protein>
    <submittedName>
        <fullName evidence="1">Uncharacterized protein</fullName>
    </submittedName>
</protein>
<evidence type="ECO:0000313" key="1">
    <source>
        <dbReference type="EMBL" id="GED05272.1"/>
    </source>
</evidence>
<reference evidence="1 2" key="1">
    <citation type="submission" date="2019-06" db="EMBL/GenBank/DDBJ databases">
        <title>Whole genome shotgun sequence of Glutamicibacter uratoxydans NBRC 15515.</title>
        <authorList>
            <person name="Hosoyama A."/>
            <person name="Uohara A."/>
            <person name="Ohji S."/>
            <person name="Ichikawa N."/>
        </authorList>
    </citation>
    <scope>NUCLEOTIDE SEQUENCE [LARGE SCALE GENOMIC DNA]</scope>
    <source>
        <strain evidence="1 2">NBRC 15515</strain>
    </source>
</reference>
<dbReference type="RefSeq" id="WP_141362185.1">
    <property type="nucleotide sequence ID" value="NZ_BAAAJL010000001.1"/>
</dbReference>
<comment type="caution">
    <text evidence="1">The sequence shown here is derived from an EMBL/GenBank/DDBJ whole genome shotgun (WGS) entry which is preliminary data.</text>
</comment>
<evidence type="ECO:0000313" key="2">
    <source>
        <dbReference type="Proteomes" id="UP000316612"/>
    </source>
</evidence>
<dbReference type="Proteomes" id="UP000316612">
    <property type="component" value="Unassembled WGS sequence"/>
</dbReference>
<keyword evidence="2" id="KW-1185">Reference proteome</keyword>
<dbReference type="OrthoDB" id="9836425at2"/>
<accession>A0A4Y4DJ28</accession>
<gene>
    <name evidence="1" type="ORF">AUR04nite_08040</name>
</gene>
<proteinExistence type="predicted"/>